<dbReference type="EMBL" id="JAOTMY010000002">
    <property type="protein sequence ID" value="MCY3087324.1"/>
    <property type="molecule type" value="Genomic_DNA"/>
</dbReference>
<organism evidence="2 5">
    <name type="scientific">Aerococcus mictus</name>
    <dbReference type="NCBI Taxonomy" id="2976810"/>
    <lineage>
        <taxon>Bacteria</taxon>
        <taxon>Bacillati</taxon>
        <taxon>Bacillota</taxon>
        <taxon>Bacilli</taxon>
        <taxon>Lactobacillales</taxon>
        <taxon>Aerococcaceae</taxon>
        <taxon>Aerococcus</taxon>
    </lineage>
</organism>
<reference evidence="2" key="2">
    <citation type="submission" date="2022-09" db="EMBL/GenBank/DDBJ databases">
        <title>Aerococcus urinae taxonomy study.</title>
        <authorList>
            <person name="Christensen J."/>
            <person name="Senneby E."/>
        </authorList>
    </citation>
    <scope>NUCLEOTIDE SEQUENCE</scope>
    <source>
        <strain evidence="2">LUND-41-B12</strain>
    </source>
</reference>
<keyword evidence="1" id="KW-0812">Transmembrane</keyword>
<keyword evidence="1" id="KW-1133">Transmembrane helix</keyword>
<gene>
    <name evidence="3" type="ORF">DBT44_0004955</name>
    <name evidence="2" type="ORF">ODY61_04220</name>
</gene>
<reference evidence="3" key="3">
    <citation type="submission" date="2024-02" db="EMBL/GenBank/DDBJ databases">
        <authorList>
            <person name="Choi B."/>
        </authorList>
    </citation>
    <scope>NUCLEOTIDE SEQUENCE</scope>
    <source>
        <strain evidence="3">UMB1016</strain>
    </source>
</reference>
<name>A0A1E9PCV9_9LACT</name>
<dbReference type="Proteomes" id="UP000250354">
    <property type="component" value="Chromosome"/>
</dbReference>
<evidence type="ECO:0000313" key="3">
    <source>
        <dbReference type="EMBL" id="WWC55632.1"/>
    </source>
</evidence>
<dbReference type="InterPro" id="IPR018672">
    <property type="entry name" value="DUF2140"/>
</dbReference>
<reference evidence="3 4" key="1">
    <citation type="journal article" date="2020" name="J. Bacteriol.">
        <title>Aerococcus urinae Isolated from Women with Lower Urinary Tract Symptoms: In Vitro Aggregation and Genome Analysis.</title>
        <authorList>
            <person name="Hilt E.E."/>
            <person name="Putonti C."/>
            <person name="Thomas-White K."/>
            <person name="Lewis A.L."/>
            <person name="Visick K.L."/>
            <person name="Gilbert N.M."/>
            <person name="Wolfe A.J."/>
        </authorList>
    </citation>
    <scope>NUCLEOTIDE SEQUENCE [LARGE SCALE GENOMIC DNA]</scope>
    <source>
        <strain evidence="3 4">UMB1016</strain>
    </source>
</reference>
<dbReference type="GeneID" id="89334170"/>
<proteinExistence type="predicted"/>
<accession>A0A9Q4DFS5</accession>
<dbReference type="Pfam" id="PF09911">
    <property type="entry name" value="DUF2140"/>
    <property type="match status" value="1"/>
</dbReference>
<feature type="transmembrane region" description="Helical" evidence="1">
    <location>
        <begin position="12"/>
        <end position="33"/>
    </location>
</feature>
<evidence type="ECO:0000256" key="1">
    <source>
        <dbReference type="SAM" id="Phobius"/>
    </source>
</evidence>
<accession>A0A1E9PCV9</accession>
<dbReference type="EMBL" id="CP145132">
    <property type="protein sequence ID" value="WWC55632.1"/>
    <property type="molecule type" value="Genomic_DNA"/>
</dbReference>
<dbReference type="AlphaFoldDB" id="A0A1E9PCV9"/>
<dbReference type="Proteomes" id="UP001069047">
    <property type="component" value="Unassembled WGS sequence"/>
</dbReference>
<evidence type="ECO:0000313" key="2">
    <source>
        <dbReference type="EMBL" id="MCY3087324.1"/>
    </source>
</evidence>
<keyword evidence="1" id="KW-0472">Membrane</keyword>
<sequence>MENKKKQRNPWKIAFLSLLTFLAILFASVYFYIYQNSQANTYQDQVQVNQPKSSDQAMVPVKLAMTVDHLVHLLNQEDLPFLLENNQDAIVIKGKIQLLNQFLAYTLTTRPEIHSSGNLSLKVVNFSILSLDLPLNLFLPILSKIIPSDLPLAIDTASESIIISLKELLAKEGIAFEVETIDLTNDQIVLQLAIPEQKISQILDQLGEKD</sequence>
<protein>
    <submittedName>
        <fullName evidence="2">YpmS family protein</fullName>
    </submittedName>
</protein>
<evidence type="ECO:0000313" key="5">
    <source>
        <dbReference type="Proteomes" id="UP001069047"/>
    </source>
</evidence>
<keyword evidence="4" id="KW-1185">Reference proteome</keyword>
<evidence type="ECO:0000313" key="4">
    <source>
        <dbReference type="Proteomes" id="UP000250354"/>
    </source>
</evidence>
<dbReference type="RefSeq" id="WP_070560221.1">
    <property type="nucleotide sequence ID" value="NZ_CAJHLG010000002.1"/>
</dbReference>